<keyword evidence="1 3" id="KW-0560">Oxidoreductase</keyword>
<dbReference type="KEGG" id="ful:C4N20_11850"/>
<proteinExistence type="predicted"/>
<dbReference type="Proteomes" id="UP000249008">
    <property type="component" value="Chromosome 1"/>
</dbReference>
<organism evidence="3 4">
    <name type="scientific">Fusobacterium ulcerans</name>
    <dbReference type="NCBI Taxonomy" id="861"/>
    <lineage>
        <taxon>Bacteria</taxon>
        <taxon>Fusobacteriati</taxon>
        <taxon>Fusobacteriota</taxon>
        <taxon>Fusobacteriia</taxon>
        <taxon>Fusobacteriales</taxon>
        <taxon>Fusobacteriaceae</taxon>
        <taxon>Fusobacterium</taxon>
    </lineage>
</organism>
<dbReference type="PANTHER" id="PTHR43625">
    <property type="entry name" value="AFLATOXIN B1 ALDEHYDE REDUCTASE"/>
    <property type="match status" value="1"/>
</dbReference>
<dbReference type="Gene3D" id="3.20.20.100">
    <property type="entry name" value="NADP-dependent oxidoreductase domain"/>
    <property type="match status" value="1"/>
</dbReference>
<dbReference type="Pfam" id="PF00248">
    <property type="entry name" value="Aldo_ket_red"/>
    <property type="match status" value="1"/>
</dbReference>
<dbReference type="InterPro" id="IPR050791">
    <property type="entry name" value="Aldo-Keto_reductase"/>
</dbReference>
<dbReference type="PRINTS" id="PR00069">
    <property type="entry name" value="ALDKETRDTASE"/>
</dbReference>
<gene>
    <name evidence="3" type="primary">iolS</name>
    <name evidence="3" type="ORF">NCTC12112_00930</name>
</gene>
<dbReference type="CDD" id="cd19076">
    <property type="entry name" value="AKR_AKR13A_13D"/>
    <property type="match status" value="1"/>
</dbReference>
<dbReference type="RefSeq" id="WP_005976612.1">
    <property type="nucleotide sequence ID" value="NZ_CABKNW010000001.1"/>
</dbReference>
<dbReference type="EMBL" id="LS483487">
    <property type="protein sequence ID" value="SQJ00636.1"/>
    <property type="molecule type" value="Genomic_DNA"/>
</dbReference>
<dbReference type="SUPFAM" id="SSF51430">
    <property type="entry name" value="NAD(P)-linked oxidoreductase"/>
    <property type="match status" value="1"/>
</dbReference>
<sequence length="326" mass="36524">MKYRKLAKTEINLSAIGLGCMGMSTSYGTPDDKESLATLYRALELGINFLDTADIYANGINEKLISNILKDNREKIFIATKFGFRQKDGVNYIDASPKWLKEAVEGSLERLGIDTIDLYYAHRVDPKVPIEDTVGAMAELVKEGKIRYIGLSECSPEDLKRANAVHPITAVQSEYSLVTRGVENEILPLTKELGITLVPFAPLGRGLITNKLDMSALKPNDFRFNIPRYNGEHRENNENLAAALTEFASDRFNISATQLALAWVLAQSSNIIPIPGTKHTKYLEENIKAVDIILNDSDLKDIEEILRRYPNVGERYAPRENSFIKK</sequence>
<dbReference type="PANTHER" id="PTHR43625:SF40">
    <property type="entry name" value="ALDO-KETO REDUCTASE YAKC [NADP(+)]"/>
    <property type="match status" value="1"/>
</dbReference>
<dbReference type="InterPro" id="IPR020471">
    <property type="entry name" value="AKR"/>
</dbReference>
<evidence type="ECO:0000256" key="1">
    <source>
        <dbReference type="ARBA" id="ARBA00023002"/>
    </source>
</evidence>
<accession>A0AAX2J896</accession>
<dbReference type="InterPro" id="IPR036812">
    <property type="entry name" value="NAD(P)_OxRdtase_dom_sf"/>
</dbReference>
<dbReference type="GO" id="GO:0005737">
    <property type="term" value="C:cytoplasm"/>
    <property type="evidence" value="ECO:0007669"/>
    <property type="project" value="TreeGrafter"/>
</dbReference>
<feature type="domain" description="NADP-dependent oxidoreductase" evidence="2">
    <location>
        <begin position="15"/>
        <end position="306"/>
    </location>
</feature>
<protein>
    <submittedName>
        <fullName evidence="3">Oxidoreductase</fullName>
        <ecNumber evidence="3">1.1.1.-</ecNumber>
    </submittedName>
</protein>
<dbReference type="AlphaFoldDB" id="A0AAX2J896"/>
<dbReference type="GeneID" id="78455508"/>
<reference evidence="3 4" key="1">
    <citation type="submission" date="2018-06" db="EMBL/GenBank/DDBJ databases">
        <authorList>
            <consortium name="Pathogen Informatics"/>
            <person name="Doyle S."/>
        </authorList>
    </citation>
    <scope>NUCLEOTIDE SEQUENCE [LARGE SCALE GENOMIC DNA]</scope>
    <source>
        <strain evidence="3 4">NCTC12112</strain>
    </source>
</reference>
<dbReference type="EC" id="1.1.1.-" evidence="3"/>
<evidence type="ECO:0000259" key="2">
    <source>
        <dbReference type="Pfam" id="PF00248"/>
    </source>
</evidence>
<name>A0AAX2J896_9FUSO</name>
<dbReference type="GO" id="GO:0016491">
    <property type="term" value="F:oxidoreductase activity"/>
    <property type="evidence" value="ECO:0007669"/>
    <property type="project" value="UniProtKB-KW"/>
</dbReference>
<dbReference type="InterPro" id="IPR023210">
    <property type="entry name" value="NADP_OxRdtase_dom"/>
</dbReference>
<evidence type="ECO:0000313" key="3">
    <source>
        <dbReference type="EMBL" id="SQJ00636.1"/>
    </source>
</evidence>
<evidence type="ECO:0000313" key="4">
    <source>
        <dbReference type="Proteomes" id="UP000249008"/>
    </source>
</evidence>